<dbReference type="InterPro" id="IPR009367">
    <property type="entry name" value="Elm1-like"/>
</dbReference>
<protein>
    <recommendedName>
        <fullName evidence="3">Nucleoside-diphosphate-sugar epimerase</fullName>
    </recommendedName>
</protein>
<dbReference type="Proteomes" id="UP000191135">
    <property type="component" value="Chromosome"/>
</dbReference>
<gene>
    <name evidence="1" type="ORF">Mame_02728</name>
</gene>
<keyword evidence="2" id="KW-1185">Reference proteome</keyword>
<dbReference type="PANTHER" id="PTHR33986:SF15">
    <property type="entry name" value="MITOCHONDRIAL FISSION PROTEIN ELM1"/>
    <property type="match status" value="1"/>
</dbReference>
<proteinExistence type="predicted"/>
<dbReference type="PANTHER" id="PTHR33986">
    <property type="entry name" value="OS02G0535700 PROTEIN"/>
    <property type="match status" value="1"/>
</dbReference>
<evidence type="ECO:0008006" key="3">
    <source>
        <dbReference type="Google" id="ProtNLM"/>
    </source>
</evidence>
<dbReference type="AlphaFoldDB" id="A0A1U9Z2X8"/>
<organism evidence="1 2">
    <name type="scientific">Martelella mediterranea DSM 17316</name>
    <dbReference type="NCBI Taxonomy" id="1122214"/>
    <lineage>
        <taxon>Bacteria</taxon>
        <taxon>Pseudomonadati</taxon>
        <taxon>Pseudomonadota</taxon>
        <taxon>Alphaproteobacteria</taxon>
        <taxon>Hyphomicrobiales</taxon>
        <taxon>Aurantimonadaceae</taxon>
        <taxon>Martelella</taxon>
    </lineage>
</organism>
<dbReference type="eggNOG" id="COG3660">
    <property type="taxonomic scope" value="Bacteria"/>
</dbReference>
<sequence>MHIWILTDGKIGDRVQCLGVVSRLGEAAEEKVISPGKPWEWLMPRGPVPPKHRPGKPGSPIAPPFPDVAIASGRRMVPYLKAVKAASGGRTFTVFLKDPRIGKSAADLIWMPRHDRFRADNVLVTDTGPHPLTPEAIAAAVEARPAEWNQLPSPRLGVLIGNPVSGSRDQAAALAHFMQQIDHAKSEVGSIIVTQSRRTPEPVMAALRKRLEGFPHWIWSPETDNPYRAMLGYVDMLAVTADSHNMMSEALSTGKPVFPMRPYRLNPKLAGFIDRLDTAGLTRPFEGALEPYDYVPVDATEEIAEAIRRGLAARNR</sequence>
<dbReference type="EMBL" id="CP020330">
    <property type="protein sequence ID" value="AQZ52053.1"/>
    <property type="molecule type" value="Genomic_DNA"/>
</dbReference>
<dbReference type="STRING" id="1122214.Mame_02728"/>
<accession>A0A1U9Z2X8</accession>
<reference evidence="1 2" key="1">
    <citation type="submission" date="2017-03" db="EMBL/GenBank/DDBJ databases">
        <title>Foreign affairs: Plasmid Transfer between Roseobacters and Rhizobia.</title>
        <authorList>
            <person name="Bartling P."/>
            <person name="Bunk B."/>
            <person name="Overmann J."/>
            <person name="Brinkmann H."/>
            <person name="Petersen J."/>
        </authorList>
    </citation>
    <scope>NUCLEOTIDE SEQUENCE [LARGE SCALE GENOMIC DNA]</scope>
    <source>
        <strain evidence="1 2">MACL11</strain>
    </source>
</reference>
<dbReference type="Pfam" id="PF06258">
    <property type="entry name" value="Mito_fiss_Elm1"/>
    <property type="match status" value="1"/>
</dbReference>
<evidence type="ECO:0000313" key="1">
    <source>
        <dbReference type="EMBL" id="AQZ52053.1"/>
    </source>
</evidence>
<dbReference type="KEGG" id="mmed:Mame_02728"/>
<dbReference type="RefSeq" id="WP_018063043.1">
    <property type="nucleotide sequence ID" value="NZ_AQWH01000002.1"/>
</dbReference>
<dbReference type="OrthoDB" id="272235at2"/>
<name>A0A1U9Z2X8_9HYPH</name>
<evidence type="ECO:0000313" key="2">
    <source>
        <dbReference type="Proteomes" id="UP000191135"/>
    </source>
</evidence>